<dbReference type="InterPro" id="IPR000210">
    <property type="entry name" value="BTB/POZ_dom"/>
</dbReference>
<protein>
    <recommendedName>
        <fullName evidence="1">BTB domain-containing protein</fullName>
    </recommendedName>
</protein>
<dbReference type="SMART" id="SM00225">
    <property type="entry name" value="BTB"/>
    <property type="match status" value="1"/>
</dbReference>
<organism evidence="2 3">
    <name type="scientific">Penicillium salamii</name>
    <dbReference type="NCBI Taxonomy" id="1612424"/>
    <lineage>
        <taxon>Eukaryota</taxon>
        <taxon>Fungi</taxon>
        <taxon>Dikarya</taxon>
        <taxon>Ascomycota</taxon>
        <taxon>Pezizomycotina</taxon>
        <taxon>Eurotiomycetes</taxon>
        <taxon>Eurotiomycetidae</taxon>
        <taxon>Eurotiales</taxon>
        <taxon>Aspergillaceae</taxon>
        <taxon>Penicillium</taxon>
    </lineage>
</organism>
<name>A0A9W4JIE1_9EURO</name>
<dbReference type="OrthoDB" id="194443at2759"/>
<dbReference type="AlphaFoldDB" id="A0A9W4JIE1"/>
<dbReference type="Gene3D" id="3.30.710.10">
    <property type="entry name" value="Potassium Channel Kv1.1, Chain A"/>
    <property type="match status" value="1"/>
</dbReference>
<dbReference type="Proteomes" id="UP001152646">
    <property type="component" value="Unassembled WGS sequence"/>
</dbReference>
<dbReference type="PROSITE" id="PS50097">
    <property type="entry name" value="BTB"/>
    <property type="match status" value="1"/>
</dbReference>
<evidence type="ECO:0000313" key="3">
    <source>
        <dbReference type="Proteomes" id="UP001152646"/>
    </source>
</evidence>
<dbReference type="SUPFAM" id="SSF54695">
    <property type="entry name" value="POZ domain"/>
    <property type="match status" value="1"/>
</dbReference>
<sequence>MANTDKPYKPDTSTEYFVSNILPLCNGPSVTLRLQPSNKEYVVSKPLLCAVSPVFSAMFNGKFQESQQQEASIGEMKDIVSVLSFQAFVRWLYQRTIELDIEDPEKRISAAMELARLGDMYKIHRLEQDTAYYIRQILLSYLDPDKDEVPHWRYPEANTVYLNHDHIVSATLLPPGNPVRTLLVEACVDGFLRVPNHKFSKEIMEYPSFGVEILQVLGRLVHEPRDDDEMFYFADPISKILFRIGRDASVRDDDAWAW</sequence>
<accession>A0A9W4JIE1</accession>
<reference evidence="2" key="1">
    <citation type="submission" date="2021-07" db="EMBL/GenBank/DDBJ databases">
        <authorList>
            <person name="Branca A.L. A."/>
        </authorList>
    </citation>
    <scope>NUCLEOTIDE SEQUENCE</scope>
</reference>
<proteinExistence type="predicted"/>
<evidence type="ECO:0000259" key="1">
    <source>
        <dbReference type="PROSITE" id="PS50097"/>
    </source>
</evidence>
<feature type="domain" description="BTB" evidence="1">
    <location>
        <begin position="28"/>
        <end position="101"/>
    </location>
</feature>
<dbReference type="InterPro" id="IPR011333">
    <property type="entry name" value="SKP1/BTB/POZ_sf"/>
</dbReference>
<dbReference type="Pfam" id="PF00651">
    <property type="entry name" value="BTB"/>
    <property type="match status" value="1"/>
</dbReference>
<dbReference type="CDD" id="cd18186">
    <property type="entry name" value="BTB_POZ_ZBTB_KLHL-like"/>
    <property type="match status" value="1"/>
</dbReference>
<evidence type="ECO:0000313" key="2">
    <source>
        <dbReference type="EMBL" id="CAG8392676.1"/>
    </source>
</evidence>
<comment type="caution">
    <text evidence="2">The sequence shown here is derived from an EMBL/GenBank/DDBJ whole genome shotgun (WGS) entry which is preliminary data.</text>
</comment>
<gene>
    <name evidence="2" type="ORF">PSALAMII_LOCUS7249</name>
</gene>
<dbReference type="EMBL" id="CAJVPA010000195">
    <property type="protein sequence ID" value="CAG8392676.1"/>
    <property type="molecule type" value="Genomic_DNA"/>
</dbReference>